<sequence>MTAATLYLNFDGVLHPRAVRLRAGAKPQLLVPGHTLFENNPLLECVLYARPHTHVVLHTWWVLYFGYRFAAQQLPPAVQARVIGATLPGNRALPLTKRPLARREWVRADIARRQPECPALLDCDPVQVIARLTDSALILDGQIGLSSTRLCDAMIALLDSVVSRQTLEVEKL</sequence>
<gene>
    <name evidence="1" type="ORF">BJN34_01535</name>
</gene>
<evidence type="ECO:0000313" key="1">
    <source>
        <dbReference type="EMBL" id="AQV92572.1"/>
    </source>
</evidence>
<reference evidence="2" key="1">
    <citation type="submission" date="2017-02" db="EMBL/GenBank/DDBJ databases">
        <title>Complete genome sequence of Cupriavidus necator strain NH9, a 3-chlorobenzoate degrader.</title>
        <authorList>
            <person name="Moriuchi R."/>
            <person name="Dohra H."/>
            <person name="Ogawa N."/>
        </authorList>
    </citation>
    <scope>NUCLEOTIDE SEQUENCE [LARGE SCALE GENOMIC DNA]</scope>
    <source>
        <strain evidence="2">NH9</strain>
    </source>
</reference>
<dbReference type="KEGG" id="cuh:BJN34_01535"/>
<accession>A0A1U9UIZ5</accession>
<proteinExistence type="predicted"/>
<evidence type="ECO:0000313" key="2">
    <source>
        <dbReference type="Proteomes" id="UP000189627"/>
    </source>
</evidence>
<dbReference type="RefSeq" id="WP_078195004.1">
    <property type="nucleotide sequence ID" value="NZ_CP017757.2"/>
</dbReference>
<dbReference type="EMBL" id="CP017757">
    <property type="protein sequence ID" value="AQV92572.1"/>
    <property type="molecule type" value="Genomic_DNA"/>
</dbReference>
<protein>
    <submittedName>
        <fullName evidence="1">Uncharacterized protein</fullName>
    </submittedName>
</protein>
<dbReference type="OrthoDB" id="8773450at2"/>
<organism evidence="1 2">
    <name type="scientific">Cupriavidus necator</name>
    <name type="common">Alcaligenes eutrophus</name>
    <name type="synonym">Ralstonia eutropha</name>
    <dbReference type="NCBI Taxonomy" id="106590"/>
    <lineage>
        <taxon>Bacteria</taxon>
        <taxon>Pseudomonadati</taxon>
        <taxon>Pseudomonadota</taxon>
        <taxon>Betaproteobacteria</taxon>
        <taxon>Burkholderiales</taxon>
        <taxon>Burkholderiaceae</taxon>
        <taxon>Cupriavidus</taxon>
    </lineage>
</organism>
<dbReference type="Proteomes" id="UP000189627">
    <property type="component" value="Chromosome 1"/>
</dbReference>
<dbReference type="AlphaFoldDB" id="A0A1U9UIZ5"/>
<name>A0A1U9UIZ5_CUPNE</name>
<dbReference type="Pfam" id="PF18143">
    <property type="entry name" value="HAD_SAK_2"/>
    <property type="match status" value="1"/>
</dbReference>